<gene>
    <name evidence="2" type="ORF">ML462_06545</name>
</gene>
<dbReference type="Proteomes" id="UP001139226">
    <property type="component" value="Unassembled WGS sequence"/>
</dbReference>
<protein>
    <submittedName>
        <fullName evidence="2">DUF4129 domain-containing protein</fullName>
    </submittedName>
</protein>
<keyword evidence="3" id="KW-1185">Reference proteome</keyword>
<keyword evidence="1" id="KW-0472">Membrane</keyword>
<reference evidence="2" key="1">
    <citation type="submission" date="2022-03" db="EMBL/GenBank/DDBJ databases">
        <title>Gramella crocea sp. nov., isolated from activated sludge of a seafood processing plant.</title>
        <authorList>
            <person name="Zhang X."/>
        </authorList>
    </citation>
    <scope>NUCLEOTIDE SEQUENCE</scope>
    <source>
        <strain evidence="2">YJ019</strain>
    </source>
</reference>
<accession>A0A9X1V1U7</accession>
<name>A0A9X1V1U7_9FLAO</name>
<organism evidence="2 3">
    <name type="scientific">Christiangramia lutea</name>
    <dbReference type="NCBI Taxonomy" id="1607951"/>
    <lineage>
        <taxon>Bacteria</taxon>
        <taxon>Pseudomonadati</taxon>
        <taxon>Bacteroidota</taxon>
        <taxon>Flavobacteriia</taxon>
        <taxon>Flavobacteriales</taxon>
        <taxon>Flavobacteriaceae</taxon>
        <taxon>Christiangramia</taxon>
    </lineage>
</organism>
<evidence type="ECO:0000256" key="1">
    <source>
        <dbReference type="SAM" id="Phobius"/>
    </source>
</evidence>
<feature type="transmembrane region" description="Helical" evidence="1">
    <location>
        <begin position="97"/>
        <end position="121"/>
    </location>
</feature>
<dbReference type="AlphaFoldDB" id="A0A9X1V1U7"/>
<dbReference type="RefSeq" id="WP_240712985.1">
    <property type="nucleotide sequence ID" value="NZ_JAKVTV010000002.1"/>
</dbReference>
<sequence>MKKFILILLTCFFFGNVFPQEKDSIIEKKEISYDQSSGLSPIEFDQEKIEAYKTQKEFDYLQNTENESWWTRFKKWLNAKYQQFMNWLFGDYEPNSVLALIISIVPFILLLVLLGLVAWLFSRLNPGGRMLQQPKTSDVFLTEEEELVKKEDLPKLIKKAVNNGEFRLAVRYYYLDELRKLDELRLIDYKFQKTNKDYSEEIEDYVIGKHFYEISKLYEFIWYGSFQVSEADYRKIEKNFQSMDNSLNSFGHE</sequence>
<keyword evidence="1" id="KW-0812">Transmembrane</keyword>
<evidence type="ECO:0000313" key="2">
    <source>
        <dbReference type="EMBL" id="MCH4822827.1"/>
    </source>
</evidence>
<evidence type="ECO:0000313" key="3">
    <source>
        <dbReference type="Proteomes" id="UP001139226"/>
    </source>
</evidence>
<comment type="caution">
    <text evidence="2">The sequence shown here is derived from an EMBL/GenBank/DDBJ whole genome shotgun (WGS) entry which is preliminary data.</text>
</comment>
<keyword evidence="1" id="KW-1133">Transmembrane helix</keyword>
<dbReference type="EMBL" id="JAKVTV010000002">
    <property type="protein sequence ID" value="MCH4822827.1"/>
    <property type="molecule type" value="Genomic_DNA"/>
</dbReference>
<proteinExistence type="predicted"/>